<dbReference type="RefSeq" id="WP_078348177.1">
    <property type="nucleotide sequence ID" value="NZ_MBTF01000012.1"/>
</dbReference>
<dbReference type="AlphaFoldDB" id="A0A1S9PES0"/>
<dbReference type="Pfam" id="PF01583">
    <property type="entry name" value="APS_kinase"/>
    <property type="match status" value="1"/>
</dbReference>
<dbReference type="Proteomes" id="UP000189739">
    <property type="component" value="Unassembled WGS sequence"/>
</dbReference>
<comment type="caution">
    <text evidence="8">The sequence shown here is derived from an EMBL/GenBank/DDBJ whole genome shotgun (WGS) entry which is preliminary data.</text>
</comment>
<dbReference type="GO" id="GO:0005524">
    <property type="term" value="F:ATP binding"/>
    <property type="evidence" value="ECO:0007669"/>
    <property type="project" value="UniProtKB-KW"/>
</dbReference>
<accession>A0A1S9PES0</accession>
<evidence type="ECO:0000313" key="9">
    <source>
        <dbReference type="Proteomes" id="UP000189739"/>
    </source>
</evidence>
<evidence type="ECO:0000256" key="1">
    <source>
        <dbReference type="ARBA" id="ARBA00001823"/>
    </source>
</evidence>
<comment type="similarity">
    <text evidence="6">Belongs to the APS kinase family.</text>
</comment>
<evidence type="ECO:0000256" key="4">
    <source>
        <dbReference type="ARBA" id="ARBA00022741"/>
    </source>
</evidence>
<comment type="function">
    <text evidence="6">Catalyzes the synthesis of activated sulfate.</text>
</comment>
<dbReference type="InterPro" id="IPR059117">
    <property type="entry name" value="APS_kinase_dom"/>
</dbReference>
<keyword evidence="4 6" id="KW-0547">Nucleotide-binding</keyword>
<comment type="pathway">
    <text evidence="6">Sulfur metabolism; hydrogen sulfide biosynthesis; sulfite from sulfate: step 2/3.</text>
</comment>
<protein>
    <recommendedName>
        <fullName evidence="2 6">Adenylyl-sulfate kinase</fullName>
        <ecNumber evidence="2 6">2.7.1.25</ecNumber>
    </recommendedName>
</protein>
<dbReference type="GO" id="GO:0019379">
    <property type="term" value="P:sulfate assimilation, phosphoadenylyl sulfate reduction by phosphoadenylyl-sulfate reductase (thioredoxin)"/>
    <property type="evidence" value="ECO:0007669"/>
    <property type="project" value="TreeGrafter"/>
</dbReference>
<organism evidence="8 9">
    <name type="scientific">Mucilaginibacter pedocola</name>
    <dbReference type="NCBI Taxonomy" id="1792845"/>
    <lineage>
        <taxon>Bacteria</taxon>
        <taxon>Pseudomonadati</taxon>
        <taxon>Bacteroidota</taxon>
        <taxon>Sphingobacteriia</taxon>
        <taxon>Sphingobacteriales</taxon>
        <taxon>Sphingobacteriaceae</taxon>
        <taxon>Mucilaginibacter</taxon>
    </lineage>
</organism>
<dbReference type="Gene3D" id="3.40.50.300">
    <property type="entry name" value="P-loop containing nucleotide triphosphate hydrolases"/>
    <property type="match status" value="1"/>
</dbReference>
<dbReference type="OrthoDB" id="9804504at2"/>
<dbReference type="PANTHER" id="PTHR42700">
    <property type="entry name" value="SULFATE ADENYLYLTRANSFERASE"/>
    <property type="match status" value="1"/>
</dbReference>
<dbReference type="InterPro" id="IPR027417">
    <property type="entry name" value="P-loop_NTPase"/>
</dbReference>
<dbReference type="STRING" id="1792845.BC343_04495"/>
<keyword evidence="5 6" id="KW-0067">ATP-binding</keyword>
<dbReference type="UniPathway" id="UPA00140">
    <property type="reaction ID" value="UER00205"/>
</dbReference>
<evidence type="ECO:0000259" key="7">
    <source>
        <dbReference type="Pfam" id="PF01583"/>
    </source>
</evidence>
<dbReference type="GO" id="GO:0004020">
    <property type="term" value="F:adenylylsulfate kinase activity"/>
    <property type="evidence" value="ECO:0007669"/>
    <property type="project" value="UniProtKB-EC"/>
</dbReference>
<dbReference type="InterPro" id="IPR002891">
    <property type="entry name" value="APS"/>
</dbReference>
<feature type="domain" description="APS kinase" evidence="7">
    <location>
        <begin position="2"/>
        <end position="151"/>
    </location>
</feature>
<dbReference type="EMBL" id="MBTF01000012">
    <property type="protein sequence ID" value="OOQ59447.1"/>
    <property type="molecule type" value="Genomic_DNA"/>
</dbReference>
<keyword evidence="9" id="KW-1185">Reference proteome</keyword>
<dbReference type="CDD" id="cd02027">
    <property type="entry name" value="APSK"/>
    <property type="match status" value="1"/>
</dbReference>
<comment type="catalytic activity">
    <reaction evidence="1 6">
        <text>adenosine 5'-phosphosulfate + ATP = 3'-phosphoadenylyl sulfate + ADP + H(+)</text>
        <dbReference type="Rhea" id="RHEA:24152"/>
        <dbReference type="ChEBI" id="CHEBI:15378"/>
        <dbReference type="ChEBI" id="CHEBI:30616"/>
        <dbReference type="ChEBI" id="CHEBI:58243"/>
        <dbReference type="ChEBI" id="CHEBI:58339"/>
        <dbReference type="ChEBI" id="CHEBI:456216"/>
        <dbReference type="EC" id="2.7.1.25"/>
    </reaction>
</comment>
<dbReference type="NCBIfam" id="TIGR00455">
    <property type="entry name" value="apsK"/>
    <property type="match status" value="1"/>
</dbReference>
<dbReference type="PANTHER" id="PTHR42700:SF1">
    <property type="entry name" value="SULFATE ADENYLYLTRANSFERASE"/>
    <property type="match status" value="1"/>
</dbReference>
<evidence type="ECO:0000256" key="2">
    <source>
        <dbReference type="ARBA" id="ARBA00012121"/>
    </source>
</evidence>
<keyword evidence="6 8" id="KW-0418">Kinase</keyword>
<sequence>MIVLLCGLSGAGKTTLARTIKNKLDADGTSAEIIDGDEYRGNLFKELGYSREDRMENIRRMGFIARKFSRQGIVTIVSAINPYAQARAELLSRYPDVFTVHVDCPVDVLIGRDTKGFYAKALLPDEHPDKIKNLTGINDQFDIPATPDVYINTHVNSIDDCSNMLYNFIINAKKPVYEF</sequence>
<dbReference type="GO" id="GO:0004781">
    <property type="term" value="F:sulfate adenylyltransferase (ATP) activity"/>
    <property type="evidence" value="ECO:0007669"/>
    <property type="project" value="TreeGrafter"/>
</dbReference>
<proteinExistence type="inferred from homology"/>
<dbReference type="SUPFAM" id="SSF52540">
    <property type="entry name" value="P-loop containing nucleoside triphosphate hydrolases"/>
    <property type="match status" value="1"/>
</dbReference>
<name>A0A1S9PES0_9SPHI</name>
<evidence type="ECO:0000256" key="5">
    <source>
        <dbReference type="ARBA" id="ARBA00022840"/>
    </source>
</evidence>
<keyword evidence="3 6" id="KW-0808">Transferase</keyword>
<evidence type="ECO:0000256" key="3">
    <source>
        <dbReference type="ARBA" id="ARBA00022679"/>
    </source>
</evidence>
<dbReference type="EC" id="2.7.1.25" evidence="2 6"/>
<evidence type="ECO:0000313" key="8">
    <source>
        <dbReference type="EMBL" id="OOQ59447.1"/>
    </source>
</evidence>
<dbReference type="GO" id="GO:0070814">
    <property type="term" value="P:hydrogen sulfide biosynthetic process"/>
    <property type="evidence" value="ECO:0007669"/>
    <property type="project" value="UniProtKB-UniPathway"/>
</dbReference>
<dbReference type="GO" id="GO:0005737">
    <property type="term" value="C:cytoplasm"/>
    <property type="evidence" value="ECO:0007669"/>
    <property type="project" value="TreeGrafter"/>
</dbReference>
<dbReference type="GO" id="GO:0010134">
    <property type="term" value="P:sulfate assimilation via adenylyl sulfate reduction"/>
    <property type="evidence" value="ECO:0007669"/>
    <property type="project" value="TreeGrafter"/>
</dbReference>
<evidence type="ECO:0000256" key="6">
    <source>
        <dbReference type="RuleBase" id="RU004347"/>
    </source>
</evidence>
<reference evidence="8 9" key="1">
    <citation type="submission" date="2016-07" db="EMBL/GenBank/DDBJ databases">
        <title>Genomic analysis of zinc-resistant bacterium Mucilaginibacter pedocola TBZ30.</title>
        <authorList>
            <person name="Huang J."/>
            <person name="Tang J."/>
        </authorList>
    </citation>
    <scope>NUCLEOTIDE SEQUENCE [LARGE SCALE GENOMIC DNA]</scope>
    <source>
        <strain evidence="8 9">TBZ30</strain>
    </source>
</reference>
<gene>
    <name evidence="8" type="ORF">BC343_04495</name>
</gene>
<dbReference type="InterPro" id="IPR050512">
    <property type="entry name" value="Sulf_AdTrans/APS_kinase"/>
</dbReference>